<dbReference type="GO" id="GO:0008237">
    <property type="term" value="F:metallopeptidase activity"/>
    <property type="evidence" value="ECO:0007669"/>
    <property type="project" value="InterPro"/>
</dbReference>
<proteinExistence type="predicted"/>
<dbReference type="AlphaFoldDB" id="A0A1B1Y301"/>
<dbReference type="Gene3D" id="1.10.390.10">
    <property type="entry name" value="Neutral Protease Domain 2"/>
    <property type="match status" value="1"/>
</dbReference>
<reference evidence="2 3" key="1">
    <citation type="submission" date="2016-02" db="EMBL/GenBank/DDBJ databases">
        <authorList>
            <person name="Wen L."/>
            <person name="He K."/>
            <person name="Yang H."/>
        </authorList>
    </citation>
    <scope>NUCLEOTIDE SEQUENCE [LARGE SCALE GENOMIC DNA]</scope>
    <source>
        <strain evidence="2 3">CZ1127</strain>
    </source>
</reference>
<dbReference type="InterPro" id="IPR027268">
    <property type="entry name" value="Peptidase_M4/M1_CTD_sf"/>
</dbReference>
<dbReference type="KEGG" id="wfu:AXE80_02135"/>
<sequence length="935" mass="109832">MLRFFFCIFTLFTTLSIYSQNNKVAIDAQLFAEKNILNINQKITYYNTSKDTLHEIVLRNWANSYKDSETPLAKRLLEDYKTDFYFSKDEDRGYSQINSIKSKKENLTYHSPHHQKDIIYVNLKKSLKPKDSVTIALKYVIKIPNAKFTGSGKKDMDYYLQDWYISPAPYENNWVLDSHNNLNYQYNTPTNYHIKLKVPIGYQVHSAFHQQKEIGSDFLNYKLTGKNFVKANISITFLKSYLKVQTDKVNVITDFVSEDFDTTIQEEKMHQMISFLENHLGELPHKQILIEKETYNQNPIYELKYLPKILHPYKEQFTWELKFFKTLSAEYINQMILNDKYKYYCFTEGLEVYLFTKYVEENYPDSKLVGRLANIWGLKSMNIAKSKFTDKFSIVHQITARENLDQSLDTPLKDLSNYNKKVITPYKAGLSFIFLENYIGQEILQDAIKEYIHQNLNKISDPNDLMTILQKNSTKDISWFMEEWVESNKKIDHKISKATFKKDSVYITLKNKRSIKTPVSIYGLKNNEIKSKTWTDGFDDTKKIAIKNDNLDKVILNYENDYPEINNRNNWKNAKPKLFERPLKVKLLKDLNDPNAHQVFLNPEFAYNFYDGVILGVGIQNKAFIRKNFEYKLKPTYSTASGTLTGGFNFSYTVYPEKTNIFDVSFGMSGSNYHYTKDLNYNVFSPYFSIDFKQKNMRALGTNRITARFLGIHKEVAKGTEQTDEDKYQLLKVAYDYRKNQLINDYKLNISTEVATKFSKLTTDFRYRHLTNTKRPVEFRFYGGVFLRNTSTSDYFSFNQHTANDYLFELPYLGRSETSGLLTQQYIRSQGGFVTQNEPGFSNQWLTSINTSIGIIRWVEAFNNISLSKSKNESAFFDYEGGIRLNFIPDILEFYLPIYNKEGLLTKDGQYFKNIRFTVTLKAQPLIKFFKQQLF</sequence>
<evidence type="ECO:0000313" key="2">
    <source>
        <dbReference type="EMBL" id="ANW95156.1"/>
    </source>
</evidence>
<organism evidence="2 3">
    <name type="scientific">Wenyingzhuangia fucanilytica</name>
    <dbReference type="NCBI Taxonomy" id="1790137"/>
    <lineage>
        <taxon>Bacteria</taxon>
        <taxon>Pseudomonadati</taxon>
        <taxon>Bacteroidota</taxon>
        <taxon>Flavobacteriia</taxon>
        <taxon>Flavobacteriales</taxon>
        <taxon>Flavobacteriaceae</taxon>
        <taxon>Wenyingzhuangia</taxon>
    </lineage>
</organism>
<name>A0A1B1Y301_9FLAO</name>
<dbReference type="SUPFAM" id="SSF55486">
    <property type="entry name" value="Metalloproteases ('zincins'), catalytic domain"/>
    <property type="match status" value="1"/>
</dbReference>
<dbReference type="Pfam" id="PF01433">
    <property type="entry name" value="Peptidase_M1"/>
    <property type="match status" value="1"/>
</dbReference>
<dbReference type="InterPro" id="IPR014782">
    <property type="entry name" value="Peptidase_M1_dom"/>
</dbReference>
<dbReference type="Proteomes" id="UP000092967">
    <property type="component" value="Chromosome"/>
</dbReference>
<accession>A0A1B1Y301</accession>
<evidence type="ECO:0000259" key="1">
    <source>
        <dbReference type="Pfam" id="PF01433"/>
    </source>
</evidence>
<evidence type="ECO:0000313" key="3">
    <source>
        <dbReference type="Proteomes" id="UP000092967"/>
    </source>
</evidence>
<protein>
    <recommendedName>
        <fullName evidence="1">Peptidase M1 membrane alanine aminopeptidase domain-containing protein</fullName>
    </recommendedName>
</protein>
<gene>
    <name evidence="2" type="ORF">AXE80_02135</name>
</gene>
<dbReference type="GO" id="GO:0008270">
    <property type="term" value="F:zinc ion binding"/>
    <property type="evidence" value="ECO:0007669"/>
    <property type="project" value="InterPro"/>
</dbReference>
<feature type="domain" description="Peptidase M1 membrane alanine aminopeptidase" evidence="1">
    <location>
        <begin position="339"/>
        <end position="484"/>
    </location>
</feature>
<dbReference type="EMBL" id="CP014224">
    <property type="protein sequence ID" value="ANW95156.1"/>
    <property type="molecule type" value="Genomic_DNA"/>
</dbReference>
<keyword evidence="3" id="KW-1185">Reference proteome</keyword>
<dbReference type="STRING" id="1790137.AXE80_02135"/>